<evidence type="ECO:0000313" key="3">
    <source>
        <dbReference type="Proteomes" id="UP000279911"/>
    </source>
</evidence>
<dbReference type="AlphaFoldDB" id="A0A3R9KXS8"/>
<evidence type="ECO:0000259" key="1">
    <source>
        <dbReference type="SMART" id="SM00849"/>
    </source>
</evidence>
<sequence>MNHYICNTCGVQYPNSAHAPETCLICADERQYIHPDGQSWTTLQQLVDSGKYKDTIVQEEEGLYSLTTTPSFAIGQTAYLVRNEGFNLLWDCITYLDEKTVREIHSLGGIDAIALSHPHYYSTQVEWAERFGASIYIHEADRHWVTRPSDRIIFWSGDFLELDAGVTLYRLGGHFHGGSVLHWENDVNKQGVLLTGDIIQIVADRQWVSFMYSYPNLIPLPANKVQEMAAKVSVLNFDRLYNAFHRVIKENAHQSVQKSAKRYIEALEGKFVNMYN</sequence>
<accession>A0A3R9KXS8</accession>
<dbReference type="EMBL" id="RSFW01000007">
    <property type="protein sequence ID" value="RSD28480.1"/>
    <property type="molecule type" value="Genomic_DNA"/>
</dbReference>
<organism evidence="2 3">
    <name type="scientific">Mesobacillus subterraneus</name>
    <dbReference type="NCBI Taxonomy" id="285983"/>
    <lineage>
        <taxon>Bacteria</taxon>
        <taxon>Bacillati</taxon>
        <taxon>Bacillota</taxon>
        <taxon>Bacilli</taxon>
        <taxon>Bacillales</taxon>
        <taxon>Bacillaceae</taxon>
        <taxon>Mesobacillus</taxon>
    </lineage>
</organism>
<proteinExistence type="predicted"/>
<gene>
    <name evidence="2" type="ORF">EJA10_05185</name>
</gene>
<dbReference type="Proteomes" id="UP000279911">
    <property type="component" value="Unassembled WGS sequence"/>
</dbReference>
<dbReference type="Gene3D" id="3.60.15.10">
    <property type="entry name" value="Ribonuclease Z/Hydroxyacylglutathione hydrolase-like"/>
    <property type="match status" value="1"/>
</dbReference>
<dbReference type="Pfam" id="PF00753">
    <property type="entry name" value="Lactamase_B"/>
    <property type="match status" value="1"/>
</dbReference>
<name>A0A3R9KXS8_9BACI</name>
<dbReference type="InterPro" id="IPR001279">
    <property type="entry name" value="Metallo-B-lactamas"/>
</dbReference>
<dbReference type="GO" id="GO:0016787">
    <property type="term" value="F:hydrolase activity"/>
    <property type="evidence" value="ECO:0007669"/>
    <property type="project" value="UniProtKB-KW"/>
</dbReference>
<dbReference type="OrthoDB" id="2373347at2"/>
<dbReference type="SMART" id="SM00849">
    <property type="entry name" value="Lactamase_B"/>
    <property type="match status" value="1"/>
</dbReference>
<dbReference type="SUPFAM" id="SSF56281">
    <property type="entry name" value="Metallo-hydrolase/oxidoreductase"/>
    <property type="match status" value="1"/>
</dbReference>
<protein>
    <submittedName>
        <fullName evidence="2">MBL fold metallo-hydrolase</fullName>
    </submittedName>
</protein>
<dbReference type="InterPro" id="IPR036866">
    <property type="entry name" value="RibonucZ/Hydroxyglut_hydro"/>
</dbReference>
<dbReference type="PANTHER" id="PTHR36839:SF1">
    <property type="entry name" value="METALLO-BETA-LACTAMASE FAMILY PROTEIN (AFU_ORTHOLOGUE AFUA_5G12770)"/>
    <property type="match status" value="1"/>
</dbReference>
<reference evidence="3" key="1">
    <citation type="submission" date="2018-12" db="EMBL/GenBank/DDBJ databases">
        <title>Bacillus chawlae sp. nov., Bacillus glennii sp. nov., and Bacillus saganii sp. nov. Isolated from the Vehicle Assembly Building at Kennedy Space Center where the Viking Spacecraft were Assembled.</title>
        <authorList>
            <person name="Seuylemezian A."/>
            <person name="Vaishampayan P."/>
        </authorList>
    </citation>
    <scope>NUCLEOTIDE SEQUENCE [LARGE SCALE GENOMIC DNA]</scope>
    <source>
        <strain evidence="3">DSM 13966</strain>
    </source>
</reference>
<dbReference type="CDD" id="cd07727">
    <property type="entry name" value="YmaE-like_MBL-fold"/>
    <property type="match status" value="1"/>
</dbReference>
<comment type="caution">
    <text evidence="2">The sequence shown here is derived from an EMBL/GenBank/DDBJ whole genome shotgun (WGS) entry which is preliminary data.</text>
</comment>
<feature type="domain" description="Metallo-beta-lactamase" evidence="1">
    <location>
        <begin position="75"/>
        <end position="245"/>
    </location>
</feature>
<dbReference type="RefSeq" id="WP_125478952.1">
    <property type="nucleotide sequence ID" value="NZ_RSFW01000007.1"/>
</dbReference>
<keyword evidence="2" id="KW-0378">Hydrolase</keyword>
<evidence type="ECO:0000313" key="2">
    <source>
        <dbReference type="EMBL" id="RSD28480.1"/>
    </source>
</evidence>
<dbReference type="PANTHER" id="PTHR36839">
    <property type="entry name" value="METALLO-BETA-LACTAMASE FAMILY PROTEIN (AFU_ORTHOLOGUE AFUA_5G12770)"/>
    <property type="match status" value="1"/>
</dbReference>